<reference evidence="6 7" key="1">
    <citation type="journal article" date="2021" name="Nat. Commun.">
        <title>Isolation of a member of the candidate phylum Atribacteria reveals a unique cell membrane structure.</title>
        <authorList>
            <person name="Taiki K."/>
            <person name="Nobu M.K."/>
            <person name="Kusada H."/>
            <person name="Meng X.-Y."/>
            <person name="Hosoki N."/>
            <person name="Uematsu K."/>
            <person name="Yoshioka H."/>
            <person name="Kamagata Y."/>
            <person name="Tamaki H."/>
        </authorList>
    </citation>
    <scope>NUCLEOTIDE SEQUENCE [LARGE SCALE GENOMIC DNA]</scope>
    <source>
        <strain evidence="6 7">RT761</strain>
    </source>
</reference>
<accession>A0A7T1F2K0</accession>
<evidence type="ECO:0000313" key="7">
    <source>
        <dbReference type="Proteomes" id="UP000594463"/>
    </source>
</evidence>
<dbReference type="KEGG" id="alam:RT761_00599"/>
<dbReference type="PANTHER" id="PTHR43790:SF9">
    <property type="entry name" value="GALACTOFURANOSE TRANSPORTER ATP-BINDING PROTEIN YTFR"/>
    <property type="match status" value="1"/>
</dbReference>
<dbReference type="PANTHER" id="PTHR43790">
    <property type="entry name" value="CARBOHYDRATE TRANSPORT ATP-BINDING PROTEIN MG119-RELATED"/>
    <property type="match status" value="1"/>
</dbReference>
<evidence type="ECO:0000259" key="5">
    <source>
        <dbReference type="PROSITE" id="PS50893"/>
    </source>
</evidence>
<dbReference type="RefSeq" id="WP_218112602.1">
    <property type="nucleotide sequence ID" value="NZ_CP065383.1"/>
</dbReference>
<dbReference type="GO" id="GO:0005524">
    <property type="term" value="F:ATP binding"/>
    <property type="evidence" value="ECO:0007669"/>
    <property type="project" value="UniProtKB-KW"/>
</dbReference>
<dbReference type="PROSITE" id="PS00211">
    <property type="entry name" value="ABC_TRANSPORTER_1"/>
    <property type="match status" value="2"/>
</dbReference>
<proteinExistence type="predicted"/>
<dbReference type="AlphaFoldDB" id="A0A7T1F2K0"/>
<feature type="domain" description="ABC transporter" evidence="5">
    <location>
        <begin position="5"/>
        <end position="240"/>
    </location>
</feature>
<protein>
    <submittedName>
        <fullName evidence="6">Ribose import ATP-binding protein RbsA</fullName>
    </submittedName>
</protein>
<organism evidence="6 7">
    <name type="scientific">Atribacter laminatus</name>
    <dbReference type="NCBI Taxonomy" id="2847778"/>
    <lineage>
        <taxon>Bacteria</taxon>
        <taxon>Pseudomonadati</taxon>
        <taxon>Atribacterota</taxon>
        <taxon>Atribacteria</taxon>
        <taxon>Atribacterales</taxon>
        <taxon>Atribacteraceae</taxon>
        <taxon>Atribacter</taxon>
    </lineage>
</organism>
<dbReference type="Gene3D" id="3.40.50.300">
    <property type="entry name" value="P-loop containing nucleotide triphosphate hydrolases"/>
    <property type="match status" value="2"/>
</dbReference>
<dbReference type="InterPro" id="IPR003593">
    <property type="entry name" value="AAA+_ATPase"/>
</dbReference>
<dbReference type="InterPro" id="IPR017871">
    <property type="entry name" value="ABC_transporter-like_CS"/>
</dbReference>
<evidence type="ECO:0000313" key="6">
    <source>
        <dbReference type="EMBL" id="QPM67396.1"/>
    </source>
</evidence>
<dbReference type="InterPro" id="IPR050107">
    <property type="entry name" value="ABC_carbohydrate_import_ATPase"/>
</dbReference>
<evidence type="ECO:0000256" key="1">
    <source>
        <dbReference type="ARBA" id="ARBA00022448"/>
    </source>
</evidence>
<keyword evidence="7" id="KW-1185">Reference proteome</keyword>
<evidence type="ECO:0000256" key="3">
    <source>
        <dbReference type="ARBA" id="ARBA00022741"/>
    </source>
</evidence>
<keyword evidence="4 6" id="KW-0067">ATP-binding</keyword>
<evidence type="ECO:0000256" key="2">
    <source>
        <dbReference type="ARBA" id="ARBA00022737"/>
    </source>
</evidence>
<dbReference type="SMART" id="SM00382">
    <property type="entry name" value="AAA"/>
    <property type="match status" value="2"/>
</dbReference>
<dbReference type="EMBL" id="CP065383">
    <property type="protein sequence ID" value="QPM67396.1"/>
    <property type="molecule type" value="Genomic_DNA"/>
</dbReference>
<name>A0A7T1F2K0_ATRLM</name>
<feature type="domain" description="ABC transporter" evidence="5">
    <location>
        <begin position="252"/>
        <end position="497"/>
    </location>
</feature>
<sequence length="507" mass="56722">MDYILEATGITKIFPGVVALNEVDFACKKGTVHCIVGENGAGKSTFVKVLTGIYHPEKGNVKIEDKSIFENPEIINKVAYVPQELQLFEYMTVGENLLLPFKRKGLNRFYSSKSKIFKMAAPLLEKFHVVEKAETSVNDISPSSKQLLQIARALIIEDCEIIILDEPTTSLTIEDTKRLFQVVNQLKKEGKAIIYISHKLEEVFAIGDEITVLRDGKKVGYSKASDVDRNWIIKMMSGREIDERIIFRPTENKGELVLEVKNLTGKGFLNINFELHRGEILGFYGLVGAGRSEIMQTILGYRYVVEGEVQVGGKPLKLGSPHFAIQGGVFYLPEERKQQGIFPYLSVRHNVGVALGEKVLNGIVVSAKKEKSMTEELVKLYSVKTSSIETPIRFLSGGNQQKVIVGRAMFCSPTPKVIIFDEPTKGIDVMTKTEIYKIMKDLAEKEKIGIILVSSELEELMRCCNRLITVYRGKITGEFDPSKVKTSEIISSAINVIDRDKEQVTAK</sequence>
<gene>
    <name evidence="6" type="primary">rbsA_4</name>
    <name evidence="6" type="ORF">RT761_00599</name>
</gene>
<evidence type="ECO:0000256" key="4">
    <source>
        <dbReference type="ARBA" id="ARBA00022840"/>
    </source>
</evidence>
<dbReference type="SUPFAM" id="SSF52540">
    <property type="entry name" value="P-loop containing nucleoside triphosphate hydrolases"/>
    <property type="match status" value="2"/>
</dbReference>
<dbReference type="InterPro" id="IPR027417">
    <property type="entry name" value="P-loop_NTPase"/>
</dbReference>
<keyword evidence="1" id="KW-0813">Transport</keyword>
<dbReference type="Proteomes" id="UP000594463">
    <property type="component" value="Chromosome"/>
</dbReference>
<dbReference type="GO" id="GO:0016887">
    <property type="term" value="F:ATP hydrolysis activity"/>
    <property type="evidence" value="ECO:0007669"/>
    <property type="project" value="InterPro"/>
</dbReference>
<dbReference type="PROSITE" id="PS50893">
    <property type="entry name" value="ABC_TRANSPORTER_2"/>
    <property type="match status" value="2"/>
</dbReference>
<dbReference type="Pfam" id="PF00005">
    <property type="entry name" value="ABC_tran"/>
    <property type="match status" value="2"/>
</dbReference>
<dbReference type="CDD" id="cd03216">
    <property type="entry name" value="ABC_Carb_Monos_I"/>
    <property type="match status" value="1"/>
</dbReference>
<keyword evidence="3" id="KW-0547">Nucleotide-binding</keyword>
<keyword evidence="2" id="KW-0677">Repeat</keyword>
<dbReference type="InterPro" id="IPR003439">
    <property type="entry name" value="ABC_transporter-like_ATP-bd"/>
</dbReference>
<dbReference type="CDD" id="cd03215">
    <property type="entry name" value="ABC_Carb_Monos_II"/>
    <property type="match status" value="1"/>
</dbReference>